<feature type="compositionally biased region" description="Basic and acidic residues" evidence="4">
    <location>
        <begin position="19"/>
        <end position="51"/>
    </location>
</feature>
<name>A0A151RZV4_CAJCA</name>
<dbReference type="OMA" id="HQESFDT"/>
<protein>
    <submittedName>
        <fullName evidence="6">Protein IQ-DOMAIN 1</fullName>
    </submittedName>
</protein>
<dbReference type="OrthoDB" id="1915057at2759"/>
<evidence type="ECO:0000313" key="7">
    <source>
        <dbReference type="Proteomes" id="UP000075243"/>
    </source>
</evidence>
<gene>
    <name evidence="6" type="ORF">KK1_030315</name>
</gene>
<evidence type="ECO:0000256" key="4">
    <source>
        <dbReference type="SAM" id="MobiDB-lite"/>
    </source>
</evidence>
<dbReference type="CDD" id="cd23767">
    <property type="entry name" value="IQCD"/>
    <property type="match status" value="1"/>
</dbReference>
<evidence type="ECO:0000256" key="2">
    <source>
        <dbReference type="ARBA" id="ARBA00024341"/>
    </source>
</evidence>
<feature type="compositionally biased region" description="Polar residues" evidence="4">
    <location>
        <begin position="56"/>
        <end position="69"/>
    </location>
</feature>
<dbReference type="PANTHER" id="PTHR32295">
    <property type="entry name" value="IQ-DOMAIN 5-RELATED"/>
    <property type="match status" value="1"/>
</dbReference>
<evidence type="ECO:0000259" key="5">
    <source>
        <dbReference type="Pfam" id="PF13178"/>
    </source>
</evidence>
<comment type="subunit">
    <text evidence="3">Binds to multiple calmodulin (CaM) in the presence of Ca(2+) and CaM-like proteins.</text>
</comment>
<dbReference type="Proteomes" id="UP000075243">
    <property type="component" value="Unassembled WGS sequence"/>
</dbReference>
<dbReference type="GO" id="GO:0005516">
    <property type="term" value="F:calmodulin binding"/>
    <property type="evidence" value="ECO:0007669"/>
    <property type="project" value="UniProtKB-KW"/>
</dbReference>
<dbReference type="InterPro" id="IPR025064">
    <property type="entry name" value="DUF4005"/>
</dbReference>
<feature type="domain" description="DUF4005" evidence="5">
    <location>
        <begin position="348"/>
        <end position="405"/>
    </location>
</feature>
<keyword evidence="7" id="KW-1185">Reference proteome</keyword>
<sequence length="464" mass="52135">MGKKGTGWFSSVKKVFKSSSKDSPDKKKDNKEKDEQWQREAPEEVSVEHFPAESSPDVTNEESATSTPVTEDRNHVVAFAAATAAAAEAAVGAGQAAARVVRLAGYGRHSKEERAAILIQSYYRGYLARRALRALKGLVRLQALVRGHNVRKQAQMTMRCMHALVRVQTRVRARRIQLTQEKLQSRVEEQVQKELEEHESKLLSPIKMLDMDGWDNRRQSRQQIKENDLRKHEAAMKRERALAYAFNCQQQMKQYMQVDPNGEEIGSYTNERERAQLDWNWLERWMSSQSHNLRHFGSRETLYRTLASTTATSVTDDMSEEKTVEMDMAAALDSTHANMGLVHQESFDTSPISNRYHQRNHSAGVPSYMAPTQSTKAKTRNQGPFKQRGSPGPHWNSSTRRSFAIGLGCDSSSTGGASAAPVFPRSPNPKINEIRLQSRRISGGSPDNIGIEDWALPLGANGWA</sequence>
<dbReference type="PANTHER" id="PTHR32295:SF233">
    <property type="entry name" value="IQ CALMODULIN-BINDING MOTIF PROTEIN"/>
    <property type="match status" value="1"/>
</dbReference>
<dbReference type="STRING" id="3821.A0A151RZV4"/>
<dbReference type="Pfam" id="PF00612">
    <property type="entry name" value="IQ"/>
    <property type="match status" value="2"/>
</dbReference>
<proteinExistence type="inferred from homology"/>
<accession>A0A151RZV4</accession>
<dbReference type="SMART" id="SM00015">
    <property type="entry name" value="IQ"/>
    <property type="match status" value="2"/>
</dbReference>
<dbReference type="InterPro" id="IPR000048">
    <property type="entry name" value="IQ_motif_EF-hand-BS"/>
</dbReference>
<evidence type="ECO:0000313" key="6">
    <source>
        <dbReference type="EMBL" id="KYP48024.1"/>
    </source>
</evidence>
<dbReference type="Gramene" id="C.cajan_30665.t">
    <property type="protein sequence ID" value="C.cajan_30665.t"/>
    <property type="gene ID" value="C.cajan_30665"/>
</dbReference>
<reference evidence="6" key="1">
    <citation type="journal article" date="2012" name="Nat. Biotechnol.">
        <title>Draft genome sequence of pigeonpea (Cajanus cajan), an orphan legume crop of resource-poor farmers.</title>
        <authorList>
            <person name="Varshney R.K."/>
            <person name="Chen W."/>
            <person name="Li Y."/>
            <person name="Bharti A.K."/>
            <person name="Saxena R.K."/>
            <person name="Schlueter J.A."/>
            <person name="Donoghue M.T."/>
            <person name="Azam S."/>
            <person name="Fan G."/>
            <person name="Whaley A.M."/>
            <person name="Farmer A.D."/>
            <person name="Sheridan J."/>
            <person name="Iwata A."/>
            <person name="Tuteja R."/>
            <person name="Penmetsa R.V."/>
            <person name="Wu W."/>
            <person name="Upadhyaya H.D."/>
            <person name="Yang S.P."/>
            <person name="Shah T."/>
            <person name="Saxena K.B."/>
            <person name="Michael T."/>
            <person name="McCombie W.R."/>
            <person name="Yang B."/>
            <person name="Zhang G."/>
            <person name="Yang H."/>
            <person name="Wang J."/>
            <person name="Spillane C."/>
            <person name="Cook D.R."/>
            <person name="May G.D."/>
            <person name="Xu X."/>
            <person name="Jackson S.A."/>
        </authorList>
    </citation>
    <scope>NUCLEOTIDE SEQUENCE [LARGE SCALE GENOMIC DNA]</scope>
</reference>
<feature type="region of interest" description="Disordered" evidence="4">
    <location>
        <begin position="1"/>
        <end position="71"/>
    </location>
</feature>
<evidence type="ECO:0000256" key="1">
    <source>
        <dbReference type="ARBA" id="ARBA00022860"/>
    </source>
</evidence>
<dbReference type="PROSITE" id="PS50096">
    <property type="entry name" value="IQ"/>
    <property type="match status" value="2"/>
</dbReference>
<keyword evidence="1" id="KW-0112">Calmodulin-binding</keyword>
<dbReference type="EMBL" id="KQ483510">
    <property type="protein sequence ID" value="KYP48024.1"/>
    <property type="molecule type" value="Genomic_DNA"/>
</dbReference>
<dbReference type="Gene3D" id="1.20.5.190">
    <property type="match status" value="1"/>
</dbReference>
<comment type="similarity">
    <text evidence="2">Belongs to the IQD family.</text>
</comment>
<dbReference type="Pfam" id="PF13178">
    <property type="entry name" value="DUF4005"/>
    <property type="match status" value="1"/>
</dbReference>
<evidence type="ECO:0000256" key="3">
    <source>
        <dbReference type="ARBA" id="ARBA00024378"/>
    </source>
</evidence>
<feature type="region of interest" description="Disordered" evidence="4">
    <location>
        <begin position="378"/>
        <end position="399"/>
    </location>
</feature>
<organism evidence="6 7">
    <name type="scientific">Cajanus cajan</name>
    <name type="common">Pigeon pea</name>
    <name type="synonym">Cajanus indicus</name>
    <dbReference type="NCBI Taxonomy" id="3821"/>
    <lineage>
        <taxon>Eukaryota</taxon>
        <taxon>Viridiplantae</taxon>
        <taxon>Streptophyta</taxon>
        <taxon>Embryophyta</taxon>
        <taxon>Tracheophyta</taxon>
        <taxon>Spermatophyta</taxon>
        <taxon>Magnoliopsida</taxon>
        <taxon>eudicotyledons</taxon>
        <taxon>Gunneridae</taxon>
        <taxon>Pentapetalae</taxon>
        <taxon>rosids</taxon>
        <taxon>fabids</taxon>
        <taxon>Fabales</taxon>
        <taxon>Fabaceae</taxon>
        <taxon>Papilionoideae</taxon>
        <taxon>50 kb inversion clade</taxon>
        <taxon>NPAAA clade</taxon>
        <taxon>indigoferoid/millettioid clade</taxon>
        <taxon>Phaseoleae</taxon>
        <taxon>Cajanus</taxon>
    </lineage>
</organism>
<dbReference type="AlphaFoldDB" id="A0A151RZV4"/>